<evidence type="ECO:0000313" key="4">
    <source>
        <dbReference type="Proteomes" id="UP000177682"/>
    </source>
</evidence>
<sequence>MSRKWNEDDGPERVQRDGKRLSRQARSLLKQARRPSFHCLRCGSEVPTEASHTRHRNHCPICLWSRHVDGSIGDRKSTCLVSMEPLGLTIKRDGGELMIVHRCTGCRKIGKNRVAGDDNAASIAALLESSAALDEHTTAELEAEGIELCRDRDLVEERLWGRGGTS</sequence>
<reference evidence="3 4" key="1">
    <citation type="journal article" date="2016" name="Nat. Commun.">
        <title>Thousands of microbial genomes shed light on interconnected biogeochemical processes in an aquifer system.</title>
        <authorList>
            <person name="Anantharaman K."/>
            <person name="Brown C.T."/>
            <person name="Hug L.A."/>
            <person name="Sharon I."/>
            <person name="Castelle C.J."/>
            <person name="Probst A.J."/>
            <person name="Thomas B.C."/>
            <person name="Singh A."/>
            <person name="Wilkins M.J."/>
            <person name="Karaoz U."/>
            <person name="Brodie E.L."/>
            <person name="Williams K.H."/>
            <person name="Hubbard S.S."/>
            <person name="Banfield J.F."/>
        </authorList>
    </citation>
    <scope>NUCLEOTIDE SEQUENCE [LARGE SCALE GENOMIC DNA]</scope>
</reference>
<dbReference type="Proteomes" id="UP000177682">
    <property type="component" value="Unassembled WGS sequence"/>
</dbReference>
<dbReference type="InterPro" id="IPR024439">
    <property type="entry name" value="RNHCP"/>
</dbReference>
<dbReference type="Pfam" id="PF12647">
    <property type="entry name" value="RNHCP"/>
    <property type="match status" value="1"/>
</dbReference>
<feature type="region of interest" description="Disordered" evidence="1">
    <location>
        <begin position="1"/>
        <end position="23"/>
    </location>
</feature>
<dbReference type="AlphaFoldDB" id="A0A1F5PJI6"/>
<dbReference type="EMBL" id="MFEY01000007">
    <property type="protein sequence ID" value="OGE90108.1"/>
    <property type="molecule type" value="Genomic_DNA"/>
</dbReference>
<comment type="caution">
    <text evidence="3">The sequence shown here is derived from an EMBL/GenBank/DDBJ whole genome shotgun (WGS) entry which is preliminary data.</text>
</comment>
<name>A0A1F5PJI6_9BACT</name>
<feature type="compositionally biased region" description="Basic and acidic residues" evidence="1">
    <location>
        <begin position="1"/>
        <end position="20"/>
    </location>
</feature>
<feature type="domain" description="RNHCP" evidence="2">
    <location>
        <begin position="36"/>
        <end position="122"/>
    </location>
</feature>
<evidence type="ECO:0000313" key="3">
    <source>
        <dbReference type="EMBL" id="OGE90108.1"/>
    </source>
</evidence>
<gene>
    <name evidence="3" type="ORF">A3E29_03300</name>
</gene>
<accession>A0A1F5PJI6</accession>
<evidence type="ECO:0000256" key="1">
    <source>
        <dbReference type="SAM" id="MobiDB-lite"/>
    </source>
</evidence>
<evidence type="ECO:0000259" key="2">
    <source>
        <dbReference type="Pfam" id="PF12647"/>
    </source>
</evidence>
<proteinExistence type="predicted"/>
<organism evidence="3 4">
    <name type="scientific">Candidatus Doudnabacteria bacterium RIFCSPHIGHO2_12_FULL_48_16</name>
    <dbReference type="NCBI Taxonomy" id="1817838"/>
    <lineage>
        <taxon>Bacteria</taxon>
        <taxon>Candidatus Doudnaibacteriota</taxon>
    </lineage>
</organism>
<protein>
    <recommendedName>
        <fullName evidence="2">RNHCP domain-containing protein</fullName>
    </recommendedName>
</protein>